<protein>
    <submittedName>
        <fullName evidence="3">Uncharacterized protein</fullName>
    </submittedName>
</protein>
<reference evidence="3" key="1">
    <citation type="submission" date="2022-11" db="EMBL/GenBank/DDBJ databases">
        <authorList>
            <person name="Kikuchi T."/>
        </authorList>
    </citation>
    <scope>NUCLEOTIDE SEQUENCE</scope>
    <source>
        <strain evidence="3">PS1010</strain>
    </source>
</reference>
<dbReference type="OrthoDB" id="5811923at2759"/>
<keyword evidence="2" id="KW-0812">Transmembrane</keyword>
<comment type="caution">
    <text evidence="3">The sequence shown here is derived from an EMBL/GenBank/DDBJ whole genome shotgun (WGS) entry which is preliminary data.</text>
</comment>
<evidence type="ECO:0000256" key="2">
    <source>
        <dbReference type="SAM" id="Phobius"/>
    </source>
</evidence>
<accession>A0A9P1I546</accession>
<keyword evidence="2" id="KW-0472">Membrane</keyword>
<feature type="compositionally biased region" description="Polar residues" evidence="1">
    <location>
        <begin position="24"/>
        <end position="41"/>
    </location>
</feature>
<dbReference type="Proteomes" id="UP001152747">
    <property type="component" value="Unassembled WGS sequence"/>
</dbReference>
<dbReference type="EMBL" id="CANHGI010000001">
    <property type="protein sequence ID" value="CAI5438372.1"/>
    <property type="molecule type" value="Genomic_DNA"/>
</dbReference>
<dbReference type="AlphaFoldDB" id="A0A9P1I546"/>
<sequence>MASIVSDNVQMRHGLSPALRRNTRSLSVSRSRKTGSSFQTATGRTFTEEVHQPKNHLKTLATFIISALLSYVDFTVSLFHISYFTYRKPTLSKDIIRTAFHLMKISYDNSLLNIREIIEITKINIIGPMARQNQNYFNDQNLKTSQMKTMKTTTNTH</sequence>
<evidence type="ECO:0000256" key="1">
    <source>
        <dbReference type="SAM" id="MobiDB-lite"/>
    </source>
</evidence>
<proteinExistence type="predicted"/>
<evidence type="ECO:0000313" key="4">
    <source>
        <dbReference type="Proteomes" id="UP001152747"/>
    </source>
</evidence>
<evidence type="ECO:0000313" key="3">
    <source>
        <dbReference type="EMBL" id="CAI5438372.1"/>
    </source>
</evidence>
<feature type="region of interest" description="Disordered" evidence="1">
    <location>
        <begin position="22"/>
        <end position="41"/>
    </location>
</feature>
<gene>
    <name evidence="3" type="ORF">CAMP_LOCUS1009</name>
</gene>
<feature type="transmembrane region" description="Helical" evidence="2">
    <location>
        <begin position="60"/>
        <end position="86"/>
    </location>
</feature>
<organism evidence="3 4">
    <name type="scientific">Caenorhabditis angaria</name>
    <dbReference type="NCBI Taxonomy" id="860376"/>
    <lineage>
        <taxon>Eukaryota</taxon>
        <taxon>Metazoa</taxon>
        <taxon>Ecdysozoa</taxon>
        <taxon>Nematoda</taxon>
        <taxon>Chromadorea</taxon>
        <taxon>Rhabditida</taxon>
        <taxon>Rhabditina</taxon>
        <taxon>Rhabditomorpha</taxon>
        <taxon>Rhabditoidea</taxon>
        <taxon>Rhabditidae</taxon>
        <taxon>Peloderinae</taxon>
        <taxon>Caenorhabditis</taxon>
    </lineage>
</organism>
<keyword evidence="4" id="KW-1185">Reference proteome</keyword>
<keyword evidence="2" id="KW-1133">Transmembrane helix</keyword>
<name>A0A9P1I546_9PELO</name>